<dbReference type="eggNOG" id="COG0236">
    <property type="taxonomic scope" value="Bacteria"/>
</dbReference>
<dbReference type="EMBL" id="JMTB01000121">
    <property type="protein sequence ID" value="KFB98735.1"/>
    <property type="molecule type" value="Genomic_DNA"/>
</dbReference>
<dbReference type="InterPro" id="IPR036736">
    <property type="entry name" value="ACP-like_sf"/>
</dbReference>
<evidence type="ECO:0000313" key="2">
    <source>
        <dbReference type="EMBL" id="KFB98735.1"/>
    </source>
</evidence>
<protein>
    <recommendedName>
        <fullName evidence="1">Carrier domain-containing protein</fullName>
    </recommendedName>
</protein>
<gene>
    <name evidence="2" type="ORF">GTGU_04406</name>
</gene>
<dbReference type="PROSITE" id="PS50075">
    <property type="entry name" value="CARRIER"/>
    <property type="match status" value="1"/>
</dbReference>
<organism evidence="2 3">
    <name type="scientific">Trabulsiella guamensis ATCC 49490</name>
    <dbReference type="NCBI Taxonomy" id="1005994"/>
    <lineage>
        <taxon>Bacteria</taxon>
        <taxon>Pseudomonadati</taxon>
        <taxon>Pseudomonadota</taxon>
        <taxon>Gammaproteobacteria</taxon>
        <taxon>Enterobacterales</taxon>
        <taxon>Enterobacteriaceae</taxon>
        <taxon>Trabulsiella</taxon>
    </lineage>
</organism>
<feature type="domain" description="Carrier" evidence="1">
    <location>
        <begin position="5"/>
        <end position="81"/>
    </location>
</feature>
<proteinExistence type="predicted"/>
<comment type="caution">
    <text evidence="2">The sequence shown here is derived from an EMBL/GenBank/DDBJ whole genome shotgun (WGS) entry which is preliminary data.</text>
</comment>
<dbReference type="OrthoDB" id="6575267at2"/>
<reference evidence="3" key="1">
    <citation type="submission" date="2014-05" db="EMBL/GenBank/DDBJ databases">
        <title>ATOL: Assembling a taxonomically balanced genome-scale reconstruction of the evolutionary history of the Enterobacteriaceae.</title>
        <authorList>
            <person name="Plunkett G. III"/>
            <person name="Neeno-Eckwall E.C."/>
            <person name="Glasner J.D."/>
            <person name="Perna N.T."/>
        </authorList>
    </citation>
    <scope>NUCLEOTIDE SEQUENCE [LARGE SCALE GENOMIC DNA]</scope>
    <source>
        <strain evidence="3">ATCC 49490</strain>
    </source>
</reference>
<name>A0A084ZMP1_9ENTR</name>
<dbReference type="RefSeq" id="WP_038162525.1">
    <property type="nucleotide sequence ID" value="NZ_JMTB01000121.1"/>
</dbReference>
<sequence>MSQYEMIYAKISDMICDAKDLEPEALTPDTTLPALELDSLDYVELMVLAKREFSVTLTAEMFIQNPHMTLRELCQAIEKQMAG</sequence>
<dbReference type="Pfam" id="PF00550">
    <property type="entry name" value="PP-binding"/>
    <property type="match status" value="1"/>
</dbReference>
<evidence type="ECO:0000313" key="3">
    <source>
        <dbReference type="Proteomes" id="UP000028630"/>
    </source>
</evidence>
<accession>A0A084ZMP1</accession>
<dbReference type="AlphaFoldDB" id="A0A084ZMP1"/>
<dbReference type="InterPro" id="IPR009081">
    <property type="entry name" value="PP-bd_ACP"/>
</dbReference>
<dbReference type="Gene3D" id="1.10.1200.10">
    <property type="entry name" value="ACP-like"/>
    <property type="match status" value="1"/>
</dbReference>
<evidence type="ECO:0000259" key="1">
    <source>
        <dbReference type="PROSITE" id="PS50075"/>
    </source>
</evidence>
<dbReference type="Proteomes" id="UP000028630">
    <property type="component" value="Unassembled WGS sequence"/>
</dbReference>
<dbReference type="SUPFAM" id="SSF47336">
    <property type="entry name" value="ACP-like"/>
    <property type="match status" value="1"/>
</dbReference>
<keyword evidence="3" id="KW-1185">Reference proteome</keyword>